<keyword evidence="4" id="KW-1133">Transmembrane helix</keyword>
<proteinExistence type="inferred from homology"/>
<evidence type="ECO:0000313" key="5">
    <source>
        <dbReference type="EMBL" id="KAF6165683.1"/>
    </source>
</evidence>
<sequence>MMAVFSHQLAIFLHLQKYVLGKPMLLTKSIIFATAFMCICIPGTTLFKDIPDVDGDRANDTMTLSVKWGKENVFKLVLGMLMVAYGGAAVVGTTLPRLLNKTVVLKSVQGFLVPFFLLKHAPEE</sequence>
<dbReference type="Proteomes" id="UP000541444">
    <property type="component" value="Unassembled WGS sequence"/>
</dbReference>
<evidence type="ECO:0000256" key="1">
    <source>
        <dbReference type="ARBA" id="ARBA00004508"/>
    </source>
</evidence>
<dbReference type="OrthoDB" id="1502398at2759"/>
<keyword evidence="3" id="KW-0808">Transferase</keyword>
<dbReference type="PANTHER" id="PTHR43009:SF7">
    <property type="entry name" value="HOMOGENTISATE GERANYLGERANYLTRANSFERASE, CHLOROPLASTIC"/>
    <property type="match status" value="1"/>
</dbReference>
<accession>A0A7J7NF36</accession>
<comment type="caution">
    <text evidence="5">The sequence shown here is derived from an EMBL/GenBank/DDBJ whole genome shotgun (WGS) entry which is preliminary data.</text>
</comment>
<name>A0A7J7NF36_9MAGN</name>
<keyword evidence="4" id="KW-0472">Membrane</keyword>
<feature type="transmembrane region" description="Helical" evidence="4">
    <location>
        <begin position="72"/>
        <end position="92"/>
    </location>
</feature>
<organism evidence="5 6">
    <name type="scientific">Kingdonia uniflora</name>
    <dbReference type="NCBI Taxonomy" id="39325"/>
    <lineage>
        <taxon>Eukaryota</taxon>
        <taxon>Viridiplantae</taxon>
        <taxon>Streptophyta</taxon>
        <taxon>Embryophyta</taxon>
        <taxon>Tracheophyta</taxon>
        <taxon>Spermatophyta</taxon>
        <taxon>Magnoliopsida</taxon>
        <taxon>Ranunculales</taxon>
        <taxon>Circaeasteraceae</taxon>
        <taxon>Kingdonia</taxon>
    </lineage>
</organism>
<evidence type="ECO:0000256" key="2">
    <source>
        <dbReference type="ARBA" id="ARBA00005985"/>
    </source>
</evidence>
<dbReference type="PANTHER" id="PTHR43009">
    <property type="entry name" value="HOMOGENTISATE SOLANESYLTRANSFERASE, CHLOROPLASTIC"/>
    <property type="match status" value="1"/>
</dbReference>
<evidence type="ECO:0000256" key="3">
    <source>
        <dbReference type="ARBA" id="ARBA00022679"/>
    </source>
</evidence>
<keyword evidence="4" id="KW-0812">Transmembrane</keyword>
<comment type="subcellular location">
    <subcellularLocation>
        <location evidence="1">Plastid</location>
        <location evidence="1">Chloroplast membrane</location>
        <topology evidence="1">Multi-pass membrane protein</topology>
    </subcellularLocation>
</comment>
<dbReference type="EMBL" id="JACGCM010000816">
    <property type="protein sequence ID" value="KAF6165683.1"/>
    <property type="molecule type" value="Genomic_DNA"/>
</dbReference>
<evidence type="ECO:0000256" key="4">
    <source>
        <dbReference type="SAM" id="Phobius"/>
    </source>
</evidence>
<protein>
    <submittedName>
        <fullName evidence="5">Uncharacterized protein</fullName>
    </submittedName>
</protein>
<comment type="similarity">
    <text evidence="2">Belongs to the UbiA prenyltransferase family.</text>
</comment>
<evidence type="ECO:0000313" key="6">
    <source>
        <dbReference type="Proteomes" id="UP000541444"/>
    </source>
</evidence>
<keyword evidence="6" id="KW-1185">Reference proteome</keyword>
<dbReference type="AlphaFoldDB" id="A0A7J7NF36"/>
<feature type="transmembrane region" description="Helical" evidence="4">
    <location>
        <begin position="31"/>
        <end position="51"/>
    </location>
</feature>
<reference evidence="5 6" key="1">
    <citation type="journal article" date="2020" name="IScience">
        <title>Genome Sequencing of the Endangered Kingdonia uniflora (Circaeasteraceae, Ranunculales) Reveals Potential Mechanisms of Evolutionary Specialization.</title>
        <authorList>
            <person name="Sun Y."/>
            <person name="Deng T."/>
            <person name="Zhang A."/>
            <person name="Moore M.J."/>
            <person name="Landis J.B."/>
            <person name="Lin N."/>
            <person name="Zhang H."/>
            <person name="Zhang X."/>
            <person name="Huang J."/>
            <person name="Zhang X."/>
            <person name="Sun H."/>
            <person name="Wang H."/>
        </authorList>
    </citation>
    <scope>NUCLEOTIDE SEQUENCE [LARGE SCALE GENOMIC DNA]</scope>
    <source>
        <strain evidence="5">TB1705</strain>
        <tissue evidence="5">Leaf</tissue>
    </source>
</reference>
<dbReference type="GO" id="GO:0016740">
    <property type="term" value="F:transferase activity"/>
    <property type="evidence" value="ECO:0007669"/>
    <property type="project" value="UniProtKB-KW"/>
</dbReference>
<gene>
    <name evidence="5" type="ORF">GIB67_012580</name>
</gene>